<dbReference type="Pfam" id="PF02705">
    <property type="entry name" value="K_trans"/>
    <property type="match status" value="1"/>
</dbReference>
<keyword evidence="5 10" id="KW-0812">Transmembrane</keyword>
<organism evidence="13 14">
    <name type="scientific">Rhamnella rubrinervis</name>
    <dbReference type="NCBI Taxonomy" id="2594499"/>
    <lineage>
        <taxon>Eukaryota</taxon>
        <taxon>Viridiplantae</taxon>
        <taxon>Streptophyta</taxon>
        <taxon>Embryophyta</taxon>
        <taxon>Tracheophyta</taxon>
        <taxon>Spermatophyta</taxon>
        <taxon>Magnoliopsida</taxon>
        <taxon>eudicotyledons</taxon>
        <taxon>Gunneridae</taxon>
        <taxon>Pentapetalae</taxon>
        <taxon>rosids</taxon>
        <taxon>fabids</taxon>
        <taxon>Rosales</taxon>
        <taxon>Rhamnaceae</taxon>
        <taxon>rhamnoid group</taxon>
        <taxon>Rhamneae</taxon>
        <taxon>Rhamnella</taxon>
    </lineage>
</organism>
<feature type="transmembrane region" description="Helical" evidence="10">
    <location>
        <begin position="207"/>
        <end position="227"/>
    </location>
</feature>
<keyword evidence="4 10" id="KW-0633">Potassium transport</keyword>
<evidence type="ECO:0000256" key="8">
    <source>
        <dbReference type="ARBA" id="ARBA00023065"/>
    </source>
</evidence>
<keyword evidence="6 10" id="KW-0630">Potassium</keyword>
<keyword evidence="3" id="KW-0813">Transport</keyword>
<feature type="transmembrane region" description="Helical" evidence="10">
    <location>
        <begin position="465"/>
        <end position="485"/>
    </location>
</feature>
<dbReference type="GO" id="GO:0005886">
    <property type="term" value="C:plasma membrane"/>
    <property type="evidence" value="ECO:0007669"/>
    <property type="project" value="UniProtKB-SubCell"/>
</dbReference>
<dbReference type="EMBL" id="VOIH02000009">
    <property type="protein sequence ID" value="KAF3437829.1"/>
    <property type="molecule type" value="Genomic_DNA"/>
</dbReference>
<evidence type="ECO:0000256" key="6">
    <source>
        <dbReference type="ARBA" id="ARBA00022958"/>
    </source>
</evidence>
<feature type="transmembrane region" description="Helical" evidence="10">
    <location>
        <begin position="491"/>
        <end position="511"/>
    </location>
</feature>
<evidence type="ECO:0000256" key="4">
    <source>
        <dbReference type="ARBA" id="ARBA00022538"/>
    </source>
</evidence>
<dbReference type="GO" id="GO:0015079">
    <property type="term" value="F:potassium ion transmembrane transporter activity"/>
    <property type="evidence" value="ECO:0007669"/>
    <property type="project" value="UniProtKB-UniRule"/>
</dbReference>
<evidence type="ECO:0000259" key="11">
    <source>
        <dbReference type="Pfam" id="PF02705"/>
    </source>
</evidence>
<evidence type="ECO:0000313" key="13">
    <source>
        <dbReference type="EMBL" id="KAF3437829.1"/>
    </source>
</evidence>
<comment type="function">
    <text evidence="10">Potassium transporter.</text>
</comment>
<accession>A0A8K0GTI7</accession>
<evidence type="ECO:0000313" key="14">
    <source>
        <dbReference type="Proteomes" id="UP000796880"/>
    </source>
</evidence>
<comment type="similarity">
    <text evidence="2 10">Belongs to the HAK/KUP transporter (TC 2.A.72.3) family.</text>
</comment>
<proteinExistence type="inferred from homology"/>
<feature type="transmembrane region" description="Helical" evidence="10">
    <location>
        <begin position="435"/>
        <end position="458"/>
    </location>
</feature>
<dbReference type="Pfam" id="PF22776">
    <property type="entry name" value="K_trans_C"/>
    <property type="match status" value="1"/>
</dbReference>
<dbReference type="Proteomes" id="UP000796880">
    <property type="component" value="Unassembled WGS sequence"/>
</dbReference>
<feature type="transmembrane region" description="Helical" evidence="10">
    <location>
        <begin position="312"/>
        <end position="333"/>
    </location>
</feature>
<evidence type="ECO:0000256" key="3">
    <source>
        <dbReference type="ARBA" id="ARBA00022448"/>
    </source>
</evidence>
<evidence type="ECO:0000256" key="5">
    <source>
        <dbReference type="ARBA" id="ARBA00022692"/>
    </source>
</evidence>
<dbReference type="InterPro" id="IPR053951">
    <property type="entry name" value="K_trans_N"/>
</dbReference>
<evidence type="ECO:0000259" key="12">
    <source>
        <dbReference type="Pfam" id="PF22776"/>
    </source>
</evidence>
<reference evidence="13" key="1">
    <citation type="submission" date="2020-03" db="EMBL/GenBank/DDBJ databases">
        <title>A high-quality chromosome-level genome assembly of a woody plant with both climbing and erect habits, Rhamnella rubrinervis.</title>
        <authorList>
            <person name="Lu Z."/>
            <person name="Yang Y."/>
            <person name="Zhu X."/>
            <person name="Sun Y."/>
        </authorList>
    </citation>
    <scope>NUCLEOTIDE SEQUENCE</scope>
    <source>
        <strain evidence="13">BYM</strain>
        <tissue evidence="13">Leaf</tissue>
    </source>
</reference>
<comment type="caution">
    <text evidence="10">Lacks conserved residue(s) required for the propagation of feature annotation.</text>
</comment>
<name>A0A8K0GTI7_9ROSA</name>
<gene>
    <name evidence="13" type="ORF">FNV43_RR20585</name>
</gene>
<feature type="domain" description="K+ potassium transporter C-terminal" evidence="12">
    <location>
        <begin position="546"/>
        <end position="798"/>
    </location>
</feature>
<feature type="domain" description="K+ potassium transporter integral membrane" evidence="11">
    <location>
        <begin position="26"/>
        <end position="530"/>
    </location>
</feature>
<dbReference type="PANTHER" id="PTHR30540:SF97">
    <property type="entry name" value="POTASSIUM TRANSPORTER"/>
    <property type="match status" value="1"/>
</dbReference>
<dbReference type="PANTHER" id="PTHR30540">
    <property type="entry name" value="OSMOTIC STRESS POTASSIUM TRANSPORTER"/>
    <property type="match status" value="1"/>
</dbReference>
<evidence type="ECO:0000256" key="10">
    <source>
        <dbReference type="RuleBase" id="RU321113"/>
    </source>
</evidence>
<feature type="transmembrane region" description="Helical" evidence="10">
    <location>
        <begin position="410"/>
        <end position="429"/>
    </location>
</feature>
<feature type="transmembrane region" description="Helical" evidence="10">
    <location>
        <begin position="144"/>
        <end position="162"/>
    </location>
</feature>
<protein>
    <recommendedName>
        <fullName evidence="10">Potassium transporter</fullName>
    </recommendedName>
</protein>
<evidence type="ECO:0000256" key="2">
    <source>
        <dbReference type="ARBA" id="ARBA00008440"/>
    </source>
</evidence>
<dbReference type="NCBIfam" id="TIGR00794">
    <property type="entry name" value="kup"/>
    <property type="match status" value="1"/>
</dbReference>
<feature type="transmembrane region" description="Helical" evidence="10">
    <location>
        <begin position="65"/>
        <end position="85"/>
    </location>
</feature>
<evidence type="ECO:0000256" key="9">
    <source>
        <dbReference type="ARBA" id="ARBA00023136"/>
    </source>
</evidence>
<comment type="caution">
    <text evidence="13">The sequence shown here is derived from an EMBL/GenBank/DDBJ whole genome shotgun (WGS) entry which is preliminary data.</text>
</comment>
<comment type="subcellular location">
    <subcellularLocation>
        <location evidence="1">Cell membrane</location>
        <topology evidence="1">Multi-pass membrane protein</topology>
    </subcellularLocation>
    <subcellularLocation>
        <location evidence="10">Membrane</location>
        <topology evidence="10">Multi-pass membrane protein</topology>
    </subcellularLocation>
</comment>
<keyword evidence="8 10" id="KW-0406">Ion transport</keyword>
<keyword evidence="14" id="KW-1185">Reference proteome</keyword>
<feature type="transmembrane region" description="Helical" evidence="10">
    <location>
        <begin position="233"/>
        <end position="255"/>
    </location>
</feature>
<keyword evidence="9 10" id="KW-0472">Membrane</keyword>
<evidence type="ECO:0000256" key="1">
    <source>
        <dbReference type="ARBA" id="ARBA00004651"/>
    </source>
</evidence>
<dbReference type="InterPro" id="IPR053952">
    <property type="entry name" value="K_trans_C"/>
</dbReference>
<dbReference type="OrthoDB" id="755086at2759"/>
<keyword evidence="7 10" id="KW-1133">Transmembrane helix</keyword>
<feature type="transmembrane region" description="Helical" evidence="10">
    <location>
        <begin position="23"/>
        <end position="45"/>
    </location>
</feature>
<sequence length="798" mass="89415">MDPQLSPDACSHHIKKETWKHTLLLSFQSLGVIYGQLSTAPLYVFGTIPEKDIASEETAFELFSFIFWTMTIISLLKYAFIVLGADDDGEGGTFALYSILCRHAKVGLLPNDRAANEVMHYEAGSPFRIKAESRARRAIEKHKSSHYLMLFLALFGSCMIIGDGVLTPALSVFSASSGLQRSLSDMSHMFSYSKSRQESISKDLKRYVPVPSACAILVCLFMLQHYGTHKIGFMFAPIVIVWLFFISGVGIYNIFRWNHHIIYAISPVYMYKFIRNVHIKSWRALGRIILCVAGSQAMFADLGHFSKKSIKITFLCLIYPVLILCYAGQAAYISKNLHVKNFNHLSESVPEHIRHFFIALSLLASAVGSQATITASFSIINQCLSLGCFPRVKVIHTSDKIHGQVYIPDINWLLMLLSLTVTVGFHDIIKIGNAAGLAVVSGMLVTTCLMSLVIALYWEKNLLESVCFLLFFGFIEASYVSACMLNFHKGAWYLVVLLIFSLTIMLAWHYGTMKKYEFDLQNKVSTEWLTDLSPGLGVSRVPGIGFIYTDIVMGIPAFFSHFITNLPAFHQVLIFVSFKSLPVPYVHPSRRYLIGRVGPKEYKVYRCVVRHGYCDHIRDTDGFEEQIIGSIGEFISVEENDFESLTSPEGRMIVVGKPSSSPDGKALIPMNDTSSNVGPASLANNETQVSPLNDITEIETSCSAPVKRKKKVRFMLPADSPKMRDCVREELQQLIDARESGTAYFLGQSHLSVRNGSDFLKRFLIMMYSFCDRNCRQPPVALNIPYAALVEVGMVYTI</sequence>
<evidence type="ECO:0000256" key="7">
    <source>
        <dbReference type="ARBA" id="ARBA00022989"/>
    </source>
</evidence>
<dbReference type="InterPro" id="IPR003855">
    <property type="entry name" value="K+_transporter"/>
</dbReference>
<dbReference type="AlphaFoldDB" id="A0A8K0GTI7"/>